<evidence type="ECO:0000313" key="15">
    <source>
        <dbReference type="Proteomes" id="UP000198636"/>
    </source>
</evidence>
<dbReference type="RefSeq" id="WP_091544692.1">
    <property type="nucleotide sequence ID" value="NZ_FMUS01000019.1"/>
</dbReference>
<dbReference type="InterPro" id="IPR005846">
    <property type="entry name" value="A-D-PHexomutase_a/b/a-III"/>
</dbReference>
<dbReference type="PANTHER" id="PTHR45745">
    <property type="entry name" value="PHOSPHOMANNOMUTASE 45A"/>
    <property type="match status" value="1"/>
</dbReference>
<name>A0A1G5JFD5_9FIRM</name>
<feature type="domain" description="Alpha-D-phosphohexomutase alpha/beta/alpha" evidence="13">
    <location>
        <begin position="329"/>
        <end position="455"/>
    </location>
</feature>
<dbReference type="InterPro" id="IPR005845">
    <property type="entry name" value="A-D-PHexomutase_a/b/a-II"/>
</dbReference>
<dbReference type="GO" id="GO:0006166">
    <property type="term" value="P:purine ribonucleoside salvage"/>
    <property type="evidence" value="ECO:0007669"/>
    <property type="project" value="TreeGrafter"/>
</dbReference>
<reference evidence="14 15" key="1">
    <citation type="submission" date="2016-10" db="EMBL/GenBank/DDBJ databases">
        <authorList>
            <person name="de Groot N.N."/>
        </authorList>
    </citation>
    <scope>NUCLEOTIDE SEQUENCE [LARGE SCALE GENOMIC DNA]</scope>
    <source>
        <strain evidence="14 15">DSM 18978</strain>
    </source>
</reference>
<dbReference type="SUPFAM" id="SSF53738">
    <property type="entry name" value="Phosphoglucomutase, first 3 domains"/>
    <property type="match status" value="3"/>
</dbReference>
<dbReference type="EMBL" id="FMUS01000019">
    <property type="protein sequence ID" value="SCY87083.1"/>
    <property type="molecule type" value="Genomic_DNA"/>
</dbReference>
<dbReference type="Gene3D" id="3.40.120.10">
    <property type="entry name" value="Alpha-D-Glucose-1,6-Bisphosphate, subunit A, domain 3"/>
    <property type="match status" value="3"/>
</dbReference>
<evidence type="ECO:0000256" key="1">
    <source>
        <dbReference type="ARBA" id="ARBA00000443"/>
    </source>
</evidence>
<dbReference type="GO" id="GO:0005975">
    <property type="term" value="P:carbohydrate metabolic process"/>
    <property type="evidence" value="ECO:0007669"/>
    <property type="project" value="InterPro"/>
</dbReference>
<feature type="domain" description="Alpha-D-phosphohexomutase C-terminal" evidence="10">
    <location>
        <begin position="523"/>
        <end position="554"/>
    </location>
</feature>
<dbReference type="InterPro" id="IPR005844">
    <property type="entry name" value="A-D-PHexomutase_a/b/a-I"/>
</dbReference>
<dbReference type="SUPFAM" id="SSF55957">
    <property type="entry name" value="Phosphoglucomutase, C-terminal domain"/>
    <property type="match status" value="1"/>
</dbReference>
<feature type="domain" description="Alpha-D-phosphohexomutase alpha/beta/alpha" evidence="11">
    <location>
        <begin position="45"/>
        <end position="182"/>
    </location>
</feature>
<evidence type="ECO:0000256" key="2">
    <source>
        <dbReference type="ARBA" id="ARBA00001946"/>
    </source>
</evidence>
<feature type="domain" description="Alpha-D-phosphohexomutase alpha/beta/alpha" evidence="12">
    <location>
        <begin position="228"/>
        <end position="318"/>
    </location>
</feature>
<dbReference type="InterPro" id="IPR016055">
    <property type="entry name" value="A-D-PHexomutase_a/b/a-I/II/III"/>
</dbReference>
<dbReference type="PROSITE" id="PS00710">
    <property type="entry name" value="PGM_PMM"/>
    <property type="match status" value="1"/>
</dbReference>
<evidence type="ECO:0000256" key="6">
    <source>
        <dbReference type="ARBA" id="ARBA00022723"/>
    </source>
</evidence>
<dbReference type="Pfam" id="PF02878">
    <property type="entry name" value="PGM_PMM_I"/>
    <property type="match status" value="1"/>
</dbReference>
<dbReference type="InterPro" id="IPR036900">
    <property type="entry name" value="A-D-PHexomutase_C_sf"/>
</dbReference>
<keyword evidence="7 9" id="KW-0460">Magnesium</keyword>
<evidence type="ECO:0000259" key="10">
    <source>
        <dbReference type="Pfam" id="PF00408"/>
    </source>
</evidence>
<evidence type="ECO:0000259" key="12">
    <source>
        <dbReference type="Pfam" id="PF02879"/>
    </source>
</evidence>
<comment type="catalytic activity">
    <reaction evidence="1">
        <text>alpha-D-glucose 1-phosphate = alpha-D-glucose 6-phosphate</text>
        <dbReference type="Rhea" id="RHEA:23536"/>
        <dbReference type="ChEBI" id="CHEBI:58225"/>
        <dbReference type="ChEBI" id="CHEBI:58601"/>
        <dbReference type="EC" id="5.4.2.2"/>
    </reaction>
</comment>
<evidence type="ECO:0000256" key="5">
    <source>
        <dbReference type="ARBA" id="ARBA00022553"/>
    </source>
</evidence>
<evidence type="ECO:0000256" key="7">
    <source>
        <dbReference type="ARBA" id="ARBA00022842"/>
    </source>
</evidence>
<proteinExistence type="inferred from homology"/>
<dbReference type="InterPro" id="IPR005843">
    <property type="entry name" value="A-D-PHexomutase_C"/>
</dbReference>
<evidence type="ECO:0000256" key="4">
    <source>
        <dbReference type="ARBA" id="ARBA00012728"/>
    </source>
</evidence>
<dbReference type="CDD" id="cd05799">
    <property type="entry name" value="PGM2"/>
    <property type="match status" value="1"/>
</dbReference>
<keyword evidence="15" id="KW-1185">Reference proteome</keyword>
<dbReference type="Pfam" id="PF00408">
    <property type="entry name" value="PGM_PMM_IV"/>
    <property type="match status" value="1"/>
</dbReference>
<protein>
    <recommendedName>
        <fullName evidence="4">phosphoglucomutase (alpha-D-glucose-1,6-bisphosphate-dependent)</fullName>
        <ecNumber evidence="4">5.4.2.2</ecNumber>
    </recommendedName>
</protein>
<evidence type="ECO:0000256" key="3">
    <source>
        <dbReference type="ARBA" id="ARBA00010231"/>
    </source>
</evidence>
<keyword evidence="6 9" id="KW-0479">Metal-binding</keyword>
<evidence type="ECO:0000259" key="11">
    <source>
        <dbReference type="Pfam" id="PF02878"/>
    </source>
</evidence>
<dbReference type="GO" id="GO:0004614">
    <property type="term" value="F:phosphoglucomutase activity"/>
    <property type="evidence" value="ECO:0007669"/>
    <property type="project" value="UniProtKB-EC"/>
</dbReference>
<dbReference type="GO" id="GO:0000287">
    <property type="term" value="F:magnesium ion binding"/>
    <property type="evidence" value="ECO:0007669"/>
    <property type="project" value="InterPro"/>
</dbReference>
<sequence>MDLRTIKNYELWLTDSYFDEATRRELIELQGNEKEIEDRFYKDLEFGTGGIRGIVGAGTNRMNRYTVGKATQGLANYIVKYGEEAMKRGVVIAYDSRHMSKEFCEEAALILAANDIPAYIFEDLRPTPELSFAVRELNAIAGIVITASHNPAPYNGYKVYWEDGAQITSQHALGIIKEISEIYDLKDIYRLNREIAEAEGLLNSLGKEMDDLFIEAVKKQSLRPEVVKNIGEGFKVIYTPLHGTGSIPVRRVLEEIGFKSIISVKEQDKPDPNFSTVKYPNPEERDAFTYAIELANKESAQLIIGTDPDCDRVGAVVKNKDNEFVVLTGNQTGALLVEYILGALKEKRTLPQNGVIIKTIVTSEIGAVIAKAYGIDVLNTLTGFKYIGEKIKHFQESKEYTYILGYEESYGYLIGTHARDKDAVVASMLICEMAAYYHNMGMSLYDALQQLYKKYGYYQEGLKSITLEGKEGMEKIQRILETFRNDKMQQLGELPVRSMEDYLLGKRFNYVDKTTSELDFPKADVIKFILEDNNWVALRPSGTEPKLKIYAGVKGKTLENAVDLLETLMLAMEEKIL</sequence>
<keyword evidence="8" id="KW-0413">Isomerase</keyword>
<dbReference type="InterPro" id="IPR016066">
    <property type="entry name" value="A-D-PHexomutase_CS"/>
</dbReference>
<dbReference type="EC" id="5.4.2.2" evidence="4"/>
<evidence type="ECO:0000259" key="13">
    <source>
        <dbReference type="Pfam" id="PF02880"/>
    </source>
</evidence>
<evidence type="ECO:0000256" key="8">
    <source>
        <dbReference type="ARBA" id="ARBA00023235"/>
    </source>
</evidence>
<comment type="similarity">
    <text evidence="3 9">Belongs to the phosphohexose mutase family.</text>
</comment>
<dbReference type="Proteomes" id="UP000198636">
    <property type="component" value="Unassembled WGS sequence"/>
</dbReference>
<dbReference type="Pfam" id="PF02880">
    <property type="entry name" value="PGM_PMM_III"/>
    <property type="match status" value="1"/>
</dbReference>
<dbReference type="GO" id="GO:0008973">
    <property type="term" value="F:phosphopentomutase activity"/>
    <property type="evidence" value="ECO:0007669"/>
    <property type="project" value="TreeGrafter"/>
</dbReference>
<evidence type="ECO:0000313" key="14">
    <source>
        <dbReference type="EMBL" id="SCY87083.1"/>
    </source>
</evidence>
<organism evidence="14 15">
    <name type="scientific">Alkaliphilus peptidifermentans DSM 18978</name>
    <dbReference type="NCBI Taxonomy" id="1120976"/>
    <lineage>
        <taxon>Bacteria</taxon>
        <taxon>Bacillati</taxon>
        <taxon>Bacillota</taxon>
        <taxon>Clostridia</taxon>
        <taxon>Peptostreptococcales</taxon>
        <taxon>Natronincolaceae</taxon>
        <taxon>Alkaliphilus</taxon>
    </lineage>
</organism>
<dbReference type="Pfam" id="PF02879">
    <property type="entry name" value="PGM_PMM_II"/>
    <property type="match status" value="1"/>
</dbReference>
<accession>A0A1G5JFD5</accession>
<dbReference type="PANTHER" id="PTHR45745:SF1">
    <property type="entry name" value="PHOSPHOGLUCOMUTASE 2B-RELATED"/>
    <property type="match status" value="1"/>
</dbReference>
<keyword evidence="5" id="KW-0597">Phosphoprotein</keyword>
<dbReference type="STRING" id="1120976.SAMN03080606_02828"/>
<comment type="cofactor">
    <cofactor evidence="2">
        <name>Mg(2+)</name>
        <dbReference type="ChEBI" id="CHEBI:18420"/>
    </cofactor>
</comment>
<dbReference type="OrthoDB" id="9806956at2"/>
<gene>
    <name evidence="14" type="ORF">SAMN03080606_02828</name>
</gene>
<evidence type="ECO:0000256" key="9">
    <source>
        <dbReference type="RuleBase" id="RU004326"/>
    </source>
</evidence>
<dbReference type="Gene3D" id="3.30.310.50">
    <property type="entry name" value="Alpha-D-phosphohexomutase, C-terminal domain"/>
    <property type="match status" value="1"/>
</dbReference>
<dbReference type="AlphaFoldDB" id="A0A1G5JFD5"/>